<organism evidence="1 2">
    <name type="scientific">Novosphingobium beihaiensis</name>
    <dbReference type="NCBI Taxonomy" id="2930389"/>
    <lineage>
        <taxon>Bacteria</taxon>
        <taxon>Pseudomonadati</taxon>
        <taxon>Pseudomonadota</taxon>
        <taxon>Alphaproteobacteria</taxon>
        <taxon>Sphingomonadales</taxon>
        <taxon>Sphingomonadaceae</taxon>
        <taxon>Novosphingobium</taxon>
    </lineage>
</organism>
<sequence>MDVNGLPFRLVAGAADFGLGPEALGDSVARHLSLAERTGHLRLACEQHVPSLDENEMFARGQVSQPSPIADAFGSFAWWNAAEKRIEASGFLPGSIQIGLAGDSPVSPSDMMLGMDDAVYAARDGAVVRHDLRGRWEDIETRHQTLSASLLAPAPAGGGWALDRTARKLMRIAGSPLRFADLRQSDPAAFGPAEPNQDPPRLTIAPGSTLRNTLDPVAMAASPSGSLAVLAWESGKDAVLLLHTGKHFVEYLRLAGLRFPYSIAWFGENRVAVMASDGAKPAQQAFVYRIEGAPQPDSAQPPEGRIYLLRGAWAGGFCNALHDVPRHLQSSETGPPEAVRPLRALSGDTFARTGSVLIGPLDSRTEGCIWHRFYTEAALAEGTEIELALLASDEASQPALPEGPDDPAWARHLLLPEPHRSPDPDVSAAAWLEGASEIAHAPPLLQCPPRPGRAGLFDCLIQAPGRKVRRVEGRYLWIALTMYGDSRGSPELAALRVYSQRRSWRDRYLPAFYAETLGGEAAAAAGPATPHDFLERFLHSYEGVLTPLEGRIAGSWQLTDPATAPDAALPWIGQWIGIGRREGEAPAHLRQRLLAAPHTAMLGGTCGGLLAALELATGGRMVRGGRLDRGRRIPAPGELAIARSGDRSVRALMLTVEPDGNCVFLSGGAVTRGDIVAIEGFRLRRTFATILGAGLADENDPLTLGMAVSGNSFVGDTLILGDAARDELLALYRPEIDAVQADAEAVENFYARLAWRVLVLVRGVEEEAEFRRLSGIVAQEIPAHIEPQVLHARSPLIVGAASLLGLDTYLMDKPAVKTAQINGSRVGAGDVVAGSGRLDARADGPVPSAPHAHADGPREVWAGDGFTLSALASQAGASRRIERYVWMWDKES</sequence>
<name>A0ABT0BNR5_9SPHN</name>
<proteinExistence type="predicted"/>
<dbReference type="EMBL" id="JALHLG010000005">
    <property type="protein sequence ID" value="MCJ2186498.1"/>
    <property type="molecule type" value="Genomic_DNA"/>
</dbReference>
<evidence type="ECO:0008006" key="3">
    <source>
        <dbReference type="Google" id="ProtNLM"/>
    </source>
</evidence>
<evidence type="ECO:0000313" key="2">
    <source>
        <dbReference type="Proteomes" id="UP001202281"/>
    </source>
</evidence>
<protein>
    <recommendedName>
        <fullName evidence="3">Phage tail protein</fullName>
    </recommendedName>
</protein>
<dbReference type="Proteomes" id="UP001202281">
    <property type="component" value="Unassembled WGS sequence"/>
</dbReference>
<accession>A0ABT0BNR5</accession>
<gene>
    <name evidence="1" type="ORF">MTR66_06690</name>
</gene>
<dbReference type="RefSeq" id="WP_243918934.1">
    <property type="nucleotide sequence ID" value="NZ_JALHLG010000005.1"/>
</dbReference>
<dbReference type="SUPFAM" id="SSF101898">
    <property type="entry name" value="NHL repeat"/>
    <property type="match status" value="1"/>
</dbReference>
<comment type="caution">
    <text evidence="1">The sequence shown here is derived from an EMBL/GenBank/DDBJ whole genome shotgun (WGS) entry which is preliminary data.</text>
</comment>
<evidence type="ECO:0000313" key="1">
    <source>
        <dbReference type="EMBL" id="MCJ2186498.1"/>
    </source>
</evidence>
<reference evidence="1 2" key="1">
    <citation type="submission" date="2022-04" db="EMBL/GenBank/DDBJ databases">
        <title>Identification of a novel bacterium isolated from mangrove sediments.</title>
        <authorList>
            <person name="Pan X."/>
        </authorList>
    </citation>
    <scope>NUCLEOTIDE SEQUENCE [LARGE SCALE GENOMIC DNA]</scope>
    <source>
        <strain evidence="1 2">B2638</strain>
    </source>
</reference>
<keyword evidence="2" id="KW-1185">Reference proteome</keyword>